<keyword evidence="3 6" id="KW-0812">Transmembrane</keyword>
<dbReference type="Pfam" id="PF06271">
    <property type="entry name" value="RDD"/>
    <property type="match status" value="1"/>
</dbReference>
<evidence type="ECO:0000256" key="4">
    <source>
        <dbReference type="ARBA" id="ARBA00022989"/>
    </source>
</evidence>
<reference evidence="9" key="1">
    <citation type="journal article" date="2019" name="Int. J. Syst. Evol. Microbiol.">
        <title>The Global Catalogue of Microorganisms (GCM) 10K type strain sequencing project: providing services to taxonomists for standard genome sequencing and annotation.</title>
        <authorList>
            <consortium name="The Broad Institute Genomics Platform"/>
            <consortium name="The Broad Institute Genome Sequencing Center for Infectious Disease"/>
            <person name="Wu L."/>
            <person name="Ma J."/>
        </authorList>
    </citation>
    <scope>NUCLEOTIDE SEQUENCE [LARGE SCALE GENOMIC DNA]</scope>
    <source>
        <strain evidence="9">JCM 17064</strain>
    </source>
</reference>
<keyword evidence="2" id="KW-1003">Cell membrane</keyword>
<dbReference type="RefSeq" id="WP_324689826.1">
    <property type="nucleotide sequence ID" value="NZ_BAABCR010000015.1"/>
</dbReference>
<dbReference type="EMBL" id="BAABCR010000015">
    <property type="protein sequence ID" value="GAA4035210.1"/>
    <property type="molecule type" value="Genomic_DNA"/>
</dbReference>
<evidence type="ECO:0000259" key="7">
    <source>
        <dbReference type="Pfam" id="PF06271"/>
    </source>
</evidence>
<dbReference type="PANTHER" id="PTHR36115:SF4">
    <property type="entry name" value="MEMBRANE PROTEIN"/>
    <property type="match status" value="1"/>
</dbReference>
<keyword evidence="5 6" id="KW-0472">Membrane</keyword>
<evidence type="ECO:0000313" key="8">
    <source>
        <dbReference type="EMBL" id="GAA4035210.1"/>
    </source>
</evidence>
<gene>
    <name evidence="8" type="ORF">GCM10022386_20530</name>
</gene>
<evidence type="ECO:0000313" key="9">
    <source>
        <dbReference type="Proteomes" id="UP001500968"/>
    </source>
</evidence>
<dbReference type="PANTHER" id="PTHR36115">
    <property type="entry name" value="PROLINE-RICH ANTIGEN HOMOLOG-RELATED"/>
    <property type="match status" value="1"/>
</dbReference>
<keyword evidence="9" id="KW-1185">Reference proteome</keyword>
<evidence type="ECO:0000256" key="6">
    <source>
        <dbReference type="SAM" id="Phobius"/>
    </source>
</evidence>
<evidence type="ECO:0000256" key="1">
    <source>
        <dbReference type="ARBA" id="ARBA00004651"/>
    </source>
</evidence>
<accession>A0ABP7U3R7</accession>
<name>A0ABP7U3R7_9FLAO</name>
<evidence type="ECO:0000256" key="3">
    <source>
        <dbReference type="ARBA" id="ARBA00022692"/>
    </source>
</evidence>
<protein>
    <recommendedName>
        <fullName evidence="7">RDD domain-containing protein</fullName>
    </recommendedName>
</protein>
<organism evidence="8 9">
    <name type="scientific">Flavobacterium cheonhonense</name>
    <dbReference type="NCBI Taxonomy" id="706185"/>
    <lineage>
        <taxon>Bacteria</taxon>
        <taxon>Pseudomonadati</taxon>
        <taxon>Bacteroidota</taxon>
        <taxon>Flavobacteriia</taxon>
        <taxon>Flavobacteriales</taxon>
        <taxon>Flavobacteriaceae</taxon>
        <taxon>Flavobacterium</taxon>
    </lineage>
</organism>
<feature type="domain" description="RDD" evidence="7">
    <location>
        <begin position="14"/>
        <end position="127"/>
    </location>
</feature>
<evidence type="ECO:0000256" key="2">
    <source>
        <dbReference type="ARBA" id="ARBA00022475"/>
    </source>
</evidence>
<comment type="caution">
    <text evidence="8">The sequence shown here is derived from an EMBL/GenBank/DDBJ whole genome shotgun (WGS) entry which is preliminary data.</text>
</comment>
<feature type="transmembrane region" description="Helical" evidence="6">
    <location>
        <begin position="27"/>
        <end position="46"/>
    </location>
</feature>
<dbReference type="InterPro" id="IPR051791">
    <property type="entry name" value="Pra-immunoreactive"/>
</dbReference>
<dbReference type="InterPro" id="IPR010432">
    <property type="entry name" value="RDD"/>
</dbReference>
<dbReference type="Proteomes" id="UP001500968">
    <property type="component" value="Unassembled WGS sequence"/>
</dbReference>
<comment type="subcellular location">
    <subcellularLocation>
        <location evidence="1">Cell membrane</location>
        <topology evidence="1">Multi-pass membrane protein</topology>
    </subcellularLocation>
</comment>
<proteinExistence type="predicted"/>
<keyword evidence="4 6" id="KW-1133">Transmembrane helix</keyword>
<feature type="transmembrane region" description="Helical" evidence="6">
    <location>
        <begin position="66"/>
        <end position="84"/>
    </location>
</feature>
<evidence type="ECO:0000256" key="5">
    <source>
        <dbReference type="ARBA" id="ARBA00023136"/>
    </source>
</evidence>
<sequence>MSNRQYTIPDEIIASNGKRFANVVIDYVARLGLTFVIGMIAAMIGVLTGNEEILIFFQNITRIQELTIGLVVLLLYYNVFEIFFGTTVGKLMTKTVVVDEYGEKPTANAVLIRSLCRLIPFEFFSFFGTPCVGWHDSLSKTYVVNKEDLRISKELFHSFEQIGENPEAL</sequence>